<proteinExistence type="inferred from homology"/>
<keyword evidence="3" id="KW-0808">Transferase</keyword>
<dbReference type="GO" id="GO:0004674">
    <property type="term" value="F:protein serine/threonine kinase activity"/>
    <property type="evidence" value="ECO:0007669"/>
    <property type="project" value="UniProtKB-KW"/>
</dbReference>
<dbReference type="Gene3D" id="1.10.510.10">
    <property type="entry name" value="Transferase(Phosphotransferase) domain 1"/>
    <property type="match status" value="1"/>
</dbReference>
<comment type="caution">
    <text evidence="13">The sequence shown here is derived from an EMBL/GenBank/DDBJ whole genome shotgun (WGS) entry which is preliminary data.</text>
</comment>
<keyword evidence="2" id="KW-0723">Serine/threonine-protein kinase</keyword>
<dbReference type="PANTHER" id="PTHR11042:SF138">
    <property type="entry name" value="SERINE_THREONINE-PROTEIN KINASE IKS1-RELATED"/>
    <property type="match status" value="1"/>
</dbReference>
<keyword evidence="11" id="KW-0812">Transmembrane</keyword>
<comment type="catalytic activity">
    <reaction evidence="8">
        <text>L-threonyl-[protein] + ATP = O-phospho-L-threonyl-[protein] + ADP + H(+)</text>
        <dbReference type="Rhea" id="RHEA:46608"/>
        <dbReference type="Rhea" id="RHEA-COMP:11060"/>
        <dbReference type="Rhea" id="RHEA-COMP:11605"/>
        <dbReference type="ChEBI" id="CHEBI:15378"/>
        <dbReference type="ChEBI" id="CHEBI:30013"/>
        <dbReference type="ChEBI" id="CHEBI:30616"/>
        <dbReference type="ChEBI" id="CHEBI:61977"/>
        <dbReference type="ChEBI" id="CHEBI:456216"/>
        <dbReference type="EC" id="2.7.11.1"/>
    </reaction>
</comment>
<dbReference type="GO" id="GO:0005524">
    <property type="term" value="F:ATP binding"/>
    <property type="evidence" value="ECO:0007669"/>
    <property type="project" value="UniProtKB-KW"/>
</dbReference>
<dbReference type="OrthoDB" id="1405469at2759"/>
<evidence type="ECO:0000259" key="12">
    <source>
        <dbReference type="PROSITE" id="PS50011"/>
    </source>
</evidence>
<feature type="region of interest" description="Disordered" evidence="10">
    <location>
        <begin position="1"/>
        <end position="57"/>
    </location>
</feature>
<evidence type="ECO:0000256" key="4">
    <source>
        <dbReference type="ARBA" id="ARBA00022741"/>
    </source>
</evidence>
<comment type="catalytic activity">
    <reaction evidence="9">
        <text>L-seryl-[protein] + ATP = O-phospho-L-seryl-[protein] + ADP + H(+)</text>
        <dbReference type="Rhea" id="RHEA:17989"/>
        <dbReference type="Rhea" id="RHEA-COMP:9863"/>
        <dbReference type="Rhea" id="RHEA-COMP:11604"/>
        <dbReference type="ChEBI" id="CHEBI:15378"/>
        <dbReference type="ChEBI" id="CHEBI:29999"/>
        <dbReference type="ChEBI" id="CHEBI:30616"/>
        <dbReference type="ChEBI" id="CHEBI:83421"/>
        <dbReference type="ChEBI" id="CHEBI:456216"/>
        <dbReference type="EC" id="2.7.11.1"/>
    </reaction>
</comment>
<dbReference type="RefSeq" id="XP_031024473.1">
    <property type="nucleotide sequence ID" value="XM_031169577.1"/>
</dbReference>
<evidence type="ECO:0000313" key="14">
    <source>
        <dbReference type="Proteomes" id="UP000319731"/>
    </source>
</evidence>
<organism evidence="13 14">
    <name type="scientific">Synchytrium microbalum</name>
    <dbReference type="NCBI Taxonomy" id="1806994"/>
    <lineage>
        <taxon>Eukaryota</taxon>
        <taxon>Fungi</taxon>
        <taxon>Fungi incertae sedis</taxon>
        <taxon>Chytridiomycota</taxon>
        <taxon>Chytridiomycota incertae sedis</taxon>
        <taxon>Chytridiomycetes</taxon>
        <taxon>Synchytriales</taxon>
        <taxon>Synchytriaceae</taxon>
        <taxon>Synchytrium</taxon>
    </lineage>
</organism>
<dbReference type="GO" id="GO:0005737">
    <property type="term" value="C:cytoplasm"/>
    <property type="evidence" value="ECO:0007669"/>
    <property type="project" value="TreeGrafter"/>
</dbReference>
<dbReference type="Pfam" id="PF00069">
    <property type="entry name" value="Pkinase"/>
    <property type="match status" value="2"/>
</dbReference>
<comment type="similarity">
    <text evidence="7">Belongs to the protein kinase superfamily. Ser/Thr protein kinase family. GCN2 subfamily.</text>
</comment>
<sequence length="833" mass="91722">MDMKKRKRSTSTPPAGPREHLKQPDLSRTASNSELRPSNTSSNVQQEAGPRDSPTPNTLIPWSVVLHNEHEGRIVLYKPHMLAVRSIRPPVSTAPTTTNNNTQPRCPFCGNPHCNINPADEYAASLNNPQPGTNVEAQTRNSRSPFVHTDRSYFRLLASIHPSIFEGRDTDTSIRTSIEVETDSICGDDQQPDLASAADEDIVQPQQESYPISPISTAAAPGVSSHSFIDGYYTRFFVEERRLGRGYRGSVFGCQHVLDGVTLGEYAIKKIPVGDSHNWLVRMLKEVNLLEKLKHPNIINYKHAWLENHRLTVFAPEVPYLFILMERANGGNLEEFVSVQYVSDDYDDLSNTSVKKQPSIASVAKERLRRLRQERSTTKPSLTEADERARLYGGIGMSQDGLRKVRYLKDIQIWSLFLDIVEGLAHLHKNSIIHRDLKPPNLLLQYANVNDKSEIPRVLISDFGECEVLSEIHQQARTGATGTVEFLPPELLFQDLGQKFPFEASQTADLWSLGIVLYYLCYSCVPYSQVDDVDLLKEEILRFETPIFPSVDPRVPTELKSLMLELLSRNPAARPSAQSILDRFSSVRVALAEGLAPSGTRKTSMSGDQSFVIPTATGGRVFLAPAPLARQKTHHHNAAAAAIIDRPLSVSSPTSPISTSSQSPPTLNGQSSRIELLDDASPSLPYVPVKSSYNDKTAAMTRRASLVVLPSPPSSASATHHNSGHTPSRISLPFLKQASFRPLDIKVVLFVVKVLSVVYARSRLVLGCAVIVASLDLLSSDVGVGGAAGMKTFSSTLVFAHAVMAALSYRWVIGMVVGVLFVGLGSIMRRFGL</sequence>
<keyword evidence="14" id="KW-1185">Reference proteome</keyword>
<evidence type="ECO:0000256" key="11">
    <source>
        <dbReference type="SAM" id="Phobius"/>
    </source>
</evidence>
<dbReference type="AlphaFoldDB" id="A0A507C2B5"/>
<dbReference type="InterPro" id="IPR008271">
    <property type="entry name" value="Ser/Thr_kinase_AS"/>
</dbReference>
<name>A0A507C2B5_9FUNG</name>
<evidence type="ECO:0000256" key="9">
    <source>
        <dbReference type="ARBA" id="ARBA00048679"/>
    </source>
</evidence>
<dbReference type="Gene3D" id="3.30.200.20">
    <property type="entry name" value="Phosphorylase Kinase, domain 1"/>
    <property type="match status" value="1"/>
</dbReference>
<evidence type="ECO:0000256" key="1">
    <source>
        <dbReference type="ARBA" id="ARBA00012513"/>
    </source>
</evidence>
<dbReference type="InterPro" id="IPR000719">
    <property type="entry name" value="Prot_kinase_dom"/>
</dbReference>
<dbReference type="SUPFAM" id="SSF56112">
    <property type="entry name" value="Protein kinase-like (PK-like)"/>
    <property type="match status" value="1"/>
</dbReference>
<dbReference type="EMBL" id="QEAO01000020">
    <property type="protein sequence ID" value="TPX33498.1"/>
    <property type="molecule type" value="Genomic_DNA"/>
</dbReference>
<dbReference type="EC" id="2.7.11.1" evidence="1"/>
<evidence type="ECO:0000256" key="2">
    <source>
        <dbReference type="ARBA" id="ARBA00022527"/>
    </source>
</evidence>
<keyword evidence="5" id="KW-0418">Kinase</keyword>
<evidence type="ECO:0000256" key="5">
    <source>
        <dbReference type="ARBA" id="ARBA00022777"/>
    </source>
</evidence>
<evidence type="ECO:0000256" key="8">
    <source>
        <dbReference type="ARBA" id="ARBA00047899"/>
    </source>
</evidence>
<feature type="compositionally biased region" description="Polar residues" evidence="10">
    <location>
        <begin position="26"/>
        <end position="46"/>
    </location>
</feature>
<dbReference type="FunFam" id="3.30.200.20:FF:000306">
    <property type="entry name" value="IKS protein kinase"/>
    <property type="match status" value="1"/>
</dbReference>
<keyword evidence="4" id="KW-0547">Nucleotide-binding</keyword>
<dbReference type="InterPro" id="IPR050339">
    <property type="entry name" value="CC_SR_Kinase"/>
</dbReference>
<feature type="domain" description="Protein kinase" evidence="12">
    <location>
        <begin position="237"/>
        <end position="591"/>
    </location>
</feature>
<evidence type="ECO:0000256" key="6">
    <source>
        <dbReference type="ARBA" id="ARBA00022840"/>
    </source>
</evidence>
<protein>
    <recommendedName>
        <fullName evidence="1">non-specific serine/threonine protein kinase</fullName>
        <ecNumber evidence="1">2.7.11.1</ecNumber>
    </recommendedName>
</protein>
<keyword evidence="11" id="KW-0472">Membrane</keyword>
<dbReference type="SMART" id="SM00220">
    <property type="entry name" value="S_TKc"/>
    <property type="match status" value="1"/>
</dbReference>
<reference evidence="13 14" key="1">
    <citation type="journal article" date="2019" name="Sci. Rep.">
        <title>Comparative genomics of chytrid fungi reveal insights into the obligate biotrophic and pathogenic lifestyle of Synchytrium endobioticum.</title>
        <authorList>
            <person name="van de Vossenberg B.T.L.H."/>
            <person name="Warris S."/>
            <person name="Nguyen H.D.T."/>
            <person name="van Gent-Pelzer M.P.E."/>
            <person name="Joly D.L."/>
            <person name="van de Geest H.C."/>
            <person name="Bonants P.J.M."/>
            <person name="Smith D.S."/>
            <person name="Levesque C.A."/>
            <person name="van der Lee T.A.J."/>
        </authorList>
    </citation>
    <scope>NUCLEOTIDE SEQUENCE [LARGE SCALE GENOMIC DNA]</scope>
    <source>
        <strain evidence="13 14">JEL517</strain>
    </source>
</reference>
<evidence type="ECO:0000256" key="3">
    <source>
        <dbReference type="ARBA" id="ARBA00022679"/>
    </source>
</evidence>
<dbReference type="PROSITE" id="PS00108">
    <property type="entry name" value="PROTEIN_KINASE_ST"/>
    <property type="match status" value="1"/>
</dbReference>
<keyword evidence="6" id="KW-0067">ATP-binding</keyword>
<gene>
    <name evidence="13" type="ORF">SmJEL517_g03649</name>
</gene>
<keyword evidence="11" id="KW-1133">Transmembrane helix</keyword>
<dbReference type="Proteomes" id="UP000319731">
    <property type="component" value="Unassembled WGS sequence"/>
</dbReference>
<dbReference type="PANTHER" id="PTHR11042">
    <property type="entry name" value="EUKARYOTIC TRANSLATION INITIATION FACTOR 2-ALPHA KINASE EIF2-ALPHA KINASE -RELATED"/>
    <property type="match status" value="1"/>
</dbReference>
<evidence type="ECO:0000256" key="7">
    <source>
        <dbReference type="ARBA" id="ARBA00037982"/>
    </source>
</evidence>
<feature type="region of interest" description="Disordered" evidence="10">
    <location>
        <begin position="651"/>
        <end position="670"/>
    </location>
</feature>
<dbReference type="InterPro" id="IPR011009">
    <property type="entry name" value="Kinase-like_dom_sf"/>
</dbReference>
<dbReference type="STRING" id="1806994.A0A507C2B5"/>
<evidence type="ECO:0000313" key="13">
    <source>
        <dbReference type="EMBL" id="TPX33498.1"/>
    </source>
</evidence>
<accession>A0A507C2B5</accession>
<evidence type="ECO:0000256" key="10">
    <source>
        <dbReference type="SAM" id="MobiDB-lite"/>
    </source>
</evidence>
<dbReference type="GeneID" id="42004874"/>
<dbReference type="PROSITE" id="PS50011">
    <property type="entry name" value="PROTEIN_KINASE_DOM"/>
    <property type="match status" value="1"/>
</dbReference>
<feature type="compositionally biased region" description="Low complexity" evidence="10">
    <location>
        <begin position="651"/>
        <end position="666"/>
    </location>
</feature>
<feature type="transmembrane region" description="Helical" evidence="11">
    <location>
        <begin position="808"/>
        <end position="828"/>
    </location>
</feature>
<dbReference type="GO" id="GO:0005634">
    <property type="term" value="C:nucleus"/>
    <property type="evidence" value="ECO:0007669"/>
    <property type="project" value="TreeGrafter"/>
</dbReference>